<comment type="similarity">
    <text evidence="2">Belongs to the RLP family.</text>
</comment>
<proteinExistence type="inferred from homology"/>
<dbReference type="InterPro" id="IPR001611">
    <property type="entry name" value="Leu-rich_rpt"/>
</dbReference>
<evidence type="ECO:0000256" key="10">
    <source>
        <dbReference type="ARBA" id="ARBA00023180"/>
    </source>
</evidence>
<dbReference type="PANTHER" id="PTHR48063">
    <property type="entry name" value="LRR RECEPTOR-LIKE KINASE"/>
    <property type="match status" value="1"/>
</dbReference>
<organism evidence="12 13">
    <name type="scientific">Gossypium tomentosum</name>
    <name type="common">Hawaiian cotton</name>
    <name type="synonym">Gossypium sandvicense</name>
    <dbReference type="NCBI Taxonomy" id="34277"/>
    <lineage>
        <taxon>Eukaryota</taxon>
        <taxon>Viridiplantae</taxon>
        <taxon>Streptophyta</taxon>
        <taxon>Embryophyta</taxon>
        <taxon>Tracheophyta</taxon>
        <taxon>Spermatophyta</taxon>
        <taxon>Magnoliopsida</taxon>
        <taxon>eudicotyledons</taxon>
        <taxon>Gunneridae</taxon>
        <taxon>Pentapetalae</taxon>
        <taxon>rosids</taxon>
        <taxon>malvids</taxon>
        <taxon>Malvales</taxon>
        <taxon>Malvaceae</taxon>
        <taxon>Malvoideae</taxon>
        <taxon>Gossypium</taxon>
    </lineage>
</organism>
<dbReference type="AlphaFoldDB" id="A0A5D2IVU9"/>
<evidence type="ECO:0000256" key="11">
    <source>
        <dbReference type="SAM" id="Phobius"/>
    </source>
</evidence>
<dbReference type="Pfam" id="PF00560">
    <property type="entry name" value="LRR_1"/>
    <property type="match status" value="5"/>
</dbReference>
<evidence type="ECO:0000256" key="7">
    <source>
        <dbReference type="ARBA" id="ARBA00022989"/>
    </source>
</evidence>
<reference evidence="12 13" key="1">
    <citation type="submission" date="2019-07" db="EMBL/GenBank/DDBJ databases">
        <title>WGS assembly of Gossypium tomentosum.</title>
        <authorList>
            <person name="Chen Z.J."/>
            <person name="Sreedasyam A."/>
            <person name="Ando A."/>
            <person name="Song Q."/>
            <person name="De L."/>
            <person name="Hulse-Kemp A."/>
            <person name="Ding M."/>
            <person name="Ye W."/>
            <person name="Kirkbride R."/>
            <person name="Jenkins J."/>
            <person name="Plott C."/>
            <person name="Lovell J."/>
            <person name="Lin Y.-M."/>
            <person name="Vaughn R."/>
            <person name="Liu B."/>
            <person name="Li W."/>
            <person name="Simpson S."/>
            <person name="Scheffler B."/>
            <person name="Saski C."/>
            <person name="Grover C."/>
            <person name="Hu G."/>
            <person name="Conover J."/>
            <person name="Carlson J."/>
            <person name="Shu S."/>
            <person name="Boston L."/>
            <person name="Williams M."/>
            <person name="Peterson D."/>
            <person name="Mcgee K."/>
            <person name="Jones D."/>
            <person name="Wendel J."/>
            <person name="Stelly D."/>
            <person name="Grimwood J."/>
            <person name="Schmutz J."/>
        </authorList>
    </citation>
    <scope>NUCLEOTIDE SEQUENCE [LARGE SCALE GENOMIC DNA]</scope>
    <source>
        <strain evidence="12">7179.01</strain>
    </source>
</reference>
<evidence type="ECO:0000256" key="9">
    <source>
        <dbReference type="ARBA" id="ARBA00023170"/>
    </source>
</evidence>
<dbReference type="Gene3D" id="3.80.10.10">
    <property type="entry name" value="Ribonuclease Inhibitor"/>
    <property type="match status" value="3"/>
</dbReference>
<dbReference type="GO" id="GO:0016020">
    <property type="term" value="C:membrane"/>
    <property type="evidence" value="ECO:0007669"/>
    <property type="project" value="UniProtKB-SubCell"/>
</dbReference>
<evidence type="ECO:0000256" key="5">
    <source>
        <dbReference type="ARBA" id="ARBA00022729"/>
    </source>
</evidence>
<evidence type="ECO:0000256" key="3">
    <source>
        <dbReference type="ARBA" id="ARBA00022614"/>
    </source>
</evidence>
<gene>
    <name evidence="12" type="ORF">ES332_D11G364600v1</name>
</gene>
<keyword evidence="8 11" id="KW-0472">Membrane</keyword>
<dbReference type="EMBL" id="CM017633">
    <property type="protein sequence ID" value="TYH46801.1"/>
    <property type="molecule type" value="Genomic_DNA"/>
</dbReference>
<evidence type="ECO:0000256" key="4">
    <source>
        <dbReference type="ARBA" id="ARBA00022692"/>
    </source>
</evidence>
<comment type="subcellular location">
    <subcellularLocation>
        <location evidence="1">Membrane</location>
        <topology evidence="1">Single-pass type I membrane protein</topology>
    </subcellularLocation>
</comment>
<evidence type="ECO:0000256" key="8">
    <source>
        <dbReference type="ARBA" id="ARBA00023136"/>
    </source>
</evidence>
<dbReference type="SUPFAM" id="SSF52058">
    <property type="entry name" value="L domain-like"/>
    <property type="match status" value="1"/>
</dbReference>
<keyword evidence="6" id="KW-0677">Repeat</keyword>
<evidence type="ECO:0008006" key="14">
    <source>
        <dbReference type="Google" id="ProtNLM"/>
    </source>
</evidence>
<evidence type="ECO:0000313" key="13">
    <source>
        <dbReference type="Proteomes" id="UP000322667"/>
    </source>
</evidence>
<evidence type="ECO:0000256" key="6">
    <source>
        <dbReference type="ARBA" id="ARBA00022737"/>
    </source>
</evidence>
<accession>A0A5D2IVU9</accession>
<keyword evidence="13" id="KW-1185">Reference proteome</keyword>
<keyword evidence="4 11" id="KW-0812">Transmembrane</keyword>
<dbReference type="InterPro" id="IPR046956">
    <property type="entry name" value="RLP23-like"/>
</dbReference>
<feature type="transmembrane region" description="Helical" evidence="11">
    <location>
        <begin position="521"/>
        <end position="544"/>
    </location>
</feature>
<dbReference type="FunFam" id="3.80.10.10:FF:000041">
    <property type="entry name" value="LRR receptor-like serine/threonine-protein kinase ERECTA"/>
    <property type="match status" value="1"/>
</dbReference>
<evidence type="ECO:0000313" key="12">
    <source>
        <dbReference type="EMBL" id="TYH46801.1"/>
    </source>
</evidence>
<sequence length="571" mass="63845">MAIATMTTPLPISFFPFLLLIPAICFTIFHANSNLLCIQSEREALLKFKNYLCNHLKSESLQWVPGLSSLQSIDLSYANLSKATDWLQVAFKHPSLLELNLSACILEDDPSSISFNSSKLLVVLNLSWNHFSSVPKSIFSLHSLVSIVLSGNYLEGPIPDYFGNISFLEVLDLHQNSLNSSIPNSLYSLSHLRFLHLSKSLNMADNQPSSHLTYQLGQFKNLSYLSLAQNKISGPIPLSIGELSYLKFFDVSENQLSDLNQTQAGFSHFNVKLLNWVTGILAQRSLFELVCNASSREWMEVLYIDKNLISGEIPDCWNHWQNLEFLNLGSNNLIGKILSSLGHTKLFVLILQNNSMLGEFPSTLQNFSLTMLDLSENHFNGSVTAWIGDKFSFLKILNLRSNNFDGHIPHKICELLNILILDLTLNNISGTIPKCFGKSSSMANRSYLGNCMYKGGGVHLTARLVLKGQIPTSTQLQSFENLSYMGNHLCGPPLTKNCTSKIIPTDIANNGSSNEGSKVNWLYVSIVLGFVMGFSGVVAPLFFIRPWRIAYYRKLDHICGRLYVFWATMGI</sequence>
<keyword evidence="9" id="KW-0675">Receptor</keyword>
<dbReference type="InterPro" id="IPR032675">
    <property type="entry name" value="LRR_dom_sf"/>
</dbReference>
<evidence type="ECO:0000256" key="2">
    <source>
        <dbReference type="ARBA" id="ARBA00009592"/>
    </source>
</evidence>
<dbReference type="Proteomes" id="UP000322667">
    <property type="component" value="Chromosome D11"/>
</dbReference>
<keyword evidence="3" id="KW-0433">Leucine-rich repeat</keyword>
<keyword evidence="7 11" id="KW-1133">Transmembrane helix</keyword>
<name>A0A5D2IVU9_GOSTO</name>
<evidence type="ECO:0000256" key="1">
    <source>
        <dbReference type="ARBA" id="ARBA00004479"/>
    </source>
</evidence>
<dbReference type="PANTHER" id="PTHR48063:SF48">
    <property type="entry name" value="LRR RECEPTOR-LIKE SERINE_THREONINE-PROTEIN KINASE FLS2"/>
    <property type="match status" value="1"/>
</dbReference>
<keyword evidence="10" id="KW-0325">Glycoprotein</keyword>
<protein>
    <recommendedName>
        <fullName evidence="14">Leucine-rich repeat-containing N-terminal plant-type domain-containing protein</fullName>
    </recommendedName>
</protein>
<keyword evidence="5" id="KW-0732">Signal</keyword>